<proteinExistence type="predicted"/>
<evidence type="ECO:0000259" key="2">
    <source>
        <dbReference type="Pfam" id="PF16020"/>
    </source>
</evidence>
<dbReference type="Pfam" id="PF16020">
    <property type="entry name" value="Deltameth_res"/>
    <property type="match status" value="1"/>
</dbReference>
<dbReference type="EMBL" id="OU896713">
    <property type="protein sequence ID" value="CAH1176954.1"/>
    <property type="molecule type" value="Genomic_DNA"/>
</dbReference>
<gene>
    <name evidence="3" type="ORF">PHAECO_LOCUS10958</name>
</gene>
<dbReference type="OrthoDB" id="9981889at2759"/>
<feature type="transmembrane region" description="Helical" evidence="1">
    <location>
        <begin position="53"/>
        <end position="71"/>
    </location>
</feature>
<organism evidence="3 4">
    <name type="scientific">Phaedon cochleariae</name>
    <name type="common">Mustard beetle</name>
    <dbReference type="NCBI Taxonomy" id="80249"/>
    <lineage>
        <taxon>Eukaryota</taxon>
        <taxon>Metazoa</taxon>
        <taxon>Ecdysozoa</taxon>
        <taxon>Arthropoda</taxon>
        <taxon>Hexapoda</taxon>
        <taxon>Insecta</taxon>
        <taxon>Pterygota</taxon>
        <taxon>Neoptera</taxon>
        <taxon>Endopterygota</taxon>
        <taxon>Coleoptera</taxon>
        <taxon>Polyphaga</taxon>
        <taxon>Cucujiformia</taxon>
        <taxon>Chrysomeloidea</taxon>
        <taxon>Chrysomelidae</taxon>
        <taxon>Chrysomelinae</taxon>
        <taxon>Chrysomelini</taxon>
        <taxon>Phaedon</taxon>
    </lineage>
</organism>
<keyword evidence="1" id="KW-0472">Membrane</keyword>
<evidence type="ECO:0000313" key="4">
    <source>
        <dbReference type="Proteomes" id="UP001153737"/>
    </source>
</evidence>
<dbReference type="InterPro" id="IPR031973">
    <property type="entry name" value="Deltameth_res_prag01"/>
</dbReference>
<keyword evidence="1" id="KW-1133">Transmembrane helix</keyword>
<sequence>MQASRLLSNQVIRQCTRRKVHYDQAPVQQSTYNDLPQPRGSWKTHYDANQRKYNAHLALGVGVFIGSILFGKSVGYLEFYNDIPARPADIESYR</sequence>
<dbReference type="PANTHER" id="PTHR22133:SF2">
    <property type="entry name" value="AT01821P-RELATED"/>
    <property type="match status" value="1"/>
</dbReference>
<dbReference type="AlphaFoldDB" id="A0A9P0DSQ1"/>
<reference evidence="3" key="1">
    <citation type="submission" date="2022-01" db="EMBL/GenBank/DDBJ databases">
        <authorList>
            <person name="King R."/>
        </authorList>
    </citation>
    <scope>NUCLEOTIDE SEQUENCE</scope>
</reference>
<feature type="domain" description="Deltamethrin resistance protein prag01" evidence="2">
    <location>
        <begin position="33"/>
        <end position="84"/>
    </location>
</feature>
<name>A0A9P0DSQ1_PHACE</name>
<reference evidence="3" key="2">
    <citation type="submission" date="2022-10" db="EMBL/GenBank/DDBJ databases">
        <authorList>
            <consortium name="ENA_rothamsted_submissions"/>
            <consortium name="culmorum"/>
            <person name="King R."/>
        </authorList>
    </citation>
    <scope>NUCLEOTIDE SEQUENCE</scope>
</reference>
<dbReference type="PANTHER" id="PTHR22133">
    <property type="entry name" value="AT01821P-RELATED"/>
    <property type="match status" value="1"/>
</dbReference>
<evidence type="ECO:0000313" key="3">
    <source>
        <dbReference type="EMBL" id="CAH1176954.1"/>
    </source>
</evidence>
<protein>
    <recommendedName>
        <fullName evidence="2">Deltamethrin resistance protein prag01 domain-containing protein</fullName>
    </recommendedName>
</protein>
<evidence type="ECO:0000256" key="1">
    <source>
        <dbReference type="SAM" id="Phobius"/>
    </source>
</evidence>
<dbReference type="Proteomes" id="UP001153737">
    <property type="component" value="Chromosome 7"/>
</dbReference>
<keyword evidence="1" id="KW-0812">Transmembrane</keyword>
<keyword evidence="4" id="KW-1185">Reference proteome</keyword>
<accession>A0A9P0DSQ1</accession>